<name>A0AA37WEW3_9BACT</name>
<gene>
    <name evidence="2" type="ORF">GCM10007940_38420</name>
</gene>
<dbReference type="AlphaFoldDB" id="A0AA37WEW3"/>
<evidence type="ECO:0000313" key="3">
    <source>
        <dbReference type="Proteomes" id="UP001156666"/>
    </source>
</evidence>
<evidence type="ECO:0008006" key="4">
    <source>
        <dbReference type="Google" id="ProtNLM"/>
    </source>
</evidence>
<protein>
    <recommendedName>
        <fullName evidence="4">Outer membrane protein beta-barrel domain-containing protein</fullName>
    </recommendedName>
</protein>
<accession>A0AA37WEW3</accession>
<feature type="region of interest" description="Disordered" evidence="1">
    <location>
        <begin position="212"/>
        <end position="238"/>
    </location>
</feature>
<proteinExistence type="predicted"/>
<dbReference type="Proteomes" id="UP001156666">
    <property type="component" value="Unassembled WGS sequence"/>
</dbReference>
<reference evidence="2" key="1">
    <citation type="journal article" date="2014" name="Int. J. Syst. Evol. Microbiol.">
        <title>Complete genome sequence of Corynebacterium casei LMG S-19264T (=DSM 44701T), isolated from a smear-ripened cheese.</title>
        <authorList>
            <consortium name="US DOE Joint Genome Institute (JGI-PGF)"/>
            <person name="Walter F."/>
            <person name="Albersmeier A."/>
            <person name="Kalinowski J."/>
            <person name="Ruckert C."/>
        </authorList>
    </citation>
    <scope>NUCLEOTIDE SEQUENCE</scope>
    <source>
        <strain evidence="2">NBRC 108769</strain>
    </source>
</reference>
<sequence length="238" mass="27227">MYKHVIILLLVLGFLTSIKAQRFSLITEIGGLKTQVDGDKIQGFYYNGYTAGIGTNYAFNAENFLSVKTAYYDQGSRVKNKYEPKPVEGFQLALDFSTVGLEVSYKFQPYSKKYYLGIGAVHHQIISFEYGIVEEKAREFDRNLSSDQLRGSFNSIKAYYGYELFDRASLYFATQISTTNLMKSNFHQIKSLVPYSIELVFSYEIFATKNDKFKSRPGSKSRKKTVIKTTKKPSPFAY</sequence>
<feature type="compositionally biased region" description="Basic residues" evidence="1">
    <location>
        <begin position="215"/>
        <end position="231"/>
    </location>
</feature>
<comment type="caution">
    <text evidence="2">The sequence shown here is derived from an EMBL/GenBank/DDBJ whole genome shotgun (WGS) entry which is preliminary data.</text>
</comment>
<evidence type="ECO:0000313" key="2">
    <source>
        <dbReference type="EMBL" id="GLR19226.1"/>
    </source>
</evidence>
<evidence type="ECO:0000256" key="1">
    <source>
        <dbReference type="SAM" id="MobiDB-lite"/>
    </source>
</evidence>
<keyword evidence="3" id="KW-1185">Reference proteome</keyword>
<organism evidence="2 3">
    <name type="scientific">Portibacter lacus</name>
    <dbReference type="NCBI Taxonomy" id="1099794"/>
    <lineage>
        <taxon>Bacteria</taxon>
        <taxon>Pseudomonadati</taxon>
        <taxon>Bacteroidota</taxon>
        <taxon>Saprospiria</taxon>
        <taxon>Saprospirales</taxon>
        <taxon>Haliscomenobacteraceae</taxon>
        <taxon>Portibacter</taxon>
    </lineage>
</organism>
<dbReference type="RefSeq" id="WP_235292074.1">
    <property type="nucleotide sequence ID" value="NZ_BSOH01000027.1"/>
</dbReference>
<reference evidence="2" key="2">
    <citation type="submission" date="2023-01" db="EMBL/GenBank/DDBJ databases">
        <title>Draft genome sequence of Portibacter lacus strain NBRC 108769.</title>
        <authorList>
            <person name="Sun Q."/>
            <person name="Mori K."/>
        </authorList>
    </citation>
    <scope>NUCLEOTIDE SEQUENCE</scope>
    <source>
        <strain evidence="2">NBRC 108769</strain>
    </source>
</reference>
<dbReference type="EMBL" id="BSOH01000027">
    <property type="protein sequence ID" value="GLR19226.1"/>
    <property type="molecule type" value="Genomic_DNA"/>
</dbReference>